<keyword evidence="1" id="KW-1133">Transmembrane helix</keyword>
<dbReference type="PANTHER" id="PTHR43130">
    <property type="entry name" value="ARAC-FAMILY TRANSCRIPTIONAL REGULATOR"/>
    <property type="match status" value="1"/>
</dbReference>
<evidence type="ECO:0000313" key="4">
    <source>
        <dbReference type="Proteomes" id="UP001276659"/>
    </source>
</evidence>
<gene>
    <name evidence="3" type="ORF">OEA41_000997</name>
</gene>
<feature type="domain" description="DJ-1/PfpI" evidence="2">
    <location>
        <begin position="12"/>
        <end position="159"/>
    </location>
</feature>
<sequence length="231" mass="24840">MATAQSPKRVHQVAVLLYSGADILDFAGPIEMLSHFTYNNSVTDREIAFKLHLVARTPTVLTGGCMTITADGLISETIKRISDFDILVVPGGMPSLLQGFASENSPEYQFVKSFVDLPQKGTEERLLLSVCTGALLVAATGAFGGLMATTHHKFYDLLTEIDQSIDLVNCIDSDGTMRYVDGGLKKDGLRVVSAGGVSCGMDAALFVGELKVGREAAEVVAKMAEYNWKRV</sequence>
<evidence type="ECO:0000313" key="3">
    <source>
        <dbReference type="EMBL" id="KAK3178860.1"/>
    </source>
</evidence>
<dbReference type="Gene3D" id="3.40.50.880">
    <property type="match status" value="1"/>
</dbReference>
<proteinExistence type="predicted"/>
<dbReference type="InterPro" id="IPR029062">
    <property type="entry name" value="Class_I_gatase-like"/>
</dbReference>
<keyword evidence="1" id="KW-0812">Transmembrane</keyword>
<keyword evidence="4" id="KW-1185">Reference proteome</keyword>
<dbReference type="Proteomes" id="UP001276659">
    <property type="component" value="Unassembled WGS sequence"/>
</dbReference>
<feature type="transmembrane region" description="Helical" evidence="1">
    <location>
        <begin position="126"/>
        <end position="148"/>
    </location>
</feature>
<dbReference type="EMBL" id="JASNWA010000003">
    <property type="protein sequence ID" value="KAK3178860.1"/>
    <property type="molecule type" value="Genomic_DNA"/>
</dbReference>
<evidence type="ECO:0000259" key="2">
    <source>
        <dbReference type="Pfam" id="PF01965"/>
    </source>
</evidence>
<dbReference type="InterPro" id="IPR002818">
    <property type="entry name" value="DJ-1/PfpI"/>
</dbReference>
<organism evidence="3 4">
    <name type="scientific">Lepraria neglecta</name>
    <dbReference type="NCBI Taxonomy" id="209136"/>
    <lineage>
        <taxon>Eukaryota</taxon>
        <taxon>Fungi</taxon>
        <taxon>Dikarya</taxon>
        <taxon>Ascomycota</taxon>
        <taxon>Pezizomycotina</taxon>
        <taxon>Lecanoromycetes</taxon>
        <taxon>OSLEUM clade</taxon>
        <taxon>Lecanoromycetidae</taxon>
        <taxon>Lecanorales</taxon>
        <taxon>Lecanorineae</taxon>
        <taxon>Stereocaulaceae</taxon>
        <taxon>Lepraria</taxon>
    </lineage>
</organism>
<dbReference type="AlphaFoldDB" id="A0AAD9ZHJ8"/>
<dbReference type="InterPro" id="IPR052158">
    <property type="entry name" value="INH-QAR"/>
</dbReference>
<evidence type="ECO:0000256" key="1">
    <source>
        <dbReference type="SAM" id="Phobius"/>
    </source>
</evidence>
<dbReference type="PANTHER" id="PTHR43130:SF3">
    <property type="entry name" value="HTH-TYPE TRANSCRIPTIONAL REGULATOR RV1931C"/>
    <property type="match status" value="1"/>
</dbReference>
<reference evidence="3" key="1">
    <citation type="submission" date="2022-11" db="EMBL/GenBank/DDBJ databases">
        <title>Chromosomal genome sequence assembly and mating type (MAT) locus characterization of the leprose asexual lichenized fungus Lepraria neglecta (Nyl.) Erichsen.</title>
        <authorList>
            <person name="Allen J.L."/>
            <person name="Pfeffer B."/>
        </authorList>
    </citation>
    <scope>NUCLEOTIDE SEQUENCE</scope>
    <source>
        <strain evidence="3">Allen 5258</strain>
    </source>
</reference>
<dbReference type="SUPFAM" id="SSF52317">
    <property type="entry name" value="Class I glutamine amidotransferase-like"/>
    <property type="match status" value="1"/>
</dbReference>
<comment type="caution">
    <text evidence="3">The sequence shown here is derived from an EMBL/GenBank/DDBJ whole genome shotgun (WGS) entry which is preliminary data.</text>
</comment>
<accession>A0AAD9ZHJ8</accession>
<protein>
    <recommendedName>
        <fullName evidence="2">DJ-1/PfpI domain-containing protein</fullName>
    </recommendedName>
</protein>
<name>A0AAD9ZHJ8_9LECA</name>
<keyword evidence="1" id="KW-0472">Membrane</keyword>
<dbReference type="Pfam" id="PF01965">
    <property type="entry name" value="DJ-1_PfpI"/>
    <property type="match status" value="1"/>
</dbReference>